<reference evidence="1 2" key="1">
    <citation type="journal article" date="2013" name="Curr. Biol.">
        <title>The Genome of the Foraminiferan Reticulomyxa filosa.</title>
        <authorList>
            <person name="Glockner G."/>
            <person name="Hulsmann N."/>
            <person name="Schleicher M."/>
            <person name="Noegel A.A."/>
            <person name="Eichinger L."/>
            <person name="Gallinger C."/>
            <person name="Pawlowski J."/>
            <person name="Sierra R."/>
            <person name="Euteneuer U."/>
            <person name="Pillet L."/>
            <person name="Moustafa A."/>
            <person name="Platzer M."/>
            <person name="Groth M."/>
            <person name="Szafranski K."/>
            <person name="Schliwa M."/>
        </authorList>
    </citation>
    <scope>NUCLEOTIDE SEQUENCE [LARGE SCALE GENOMIC DNA]</scope>
</reference>
<sequence length="219" mass="25402">MSDQAFQTLKELPIPLHQAQCVLHKHELVICGGRLQRACYSYDILKNEYKFICNYPSNVTLWGHSVVKLVDNNNNNNEDKNQITLFVWNKISNKSNEFNNYNKWVPFTDNHNHTVIIGKDDDSYEGARAVIGGNNNHLLFITYSKYISVFDLNTFQFIKHGYLLTGNSILLHCFVANPKNGQGQEIIKTDQQNYQMLLFCEKTGLPIEYDEDNNTFQFH</sequence>
<accession>X6P1K2</accession>
<gene>
    <name evidence="1" type="ORF">RFI_04984</name>
</gene>
<protein>
    <submittedName>
        <fullName evidence="1">Uncharacterized protein</fullName>
    </submittedName>
</protein>
<dbReference type="AlphaFoldDB" id="X6P1K2"/>
<evidence type="ECO:0000313" key="2">
    <source>
        <dbReference type="Proteomes" id="UP000023152"/>
    </source>
</evidence>
<name>X6P1K2_RETFI</name>
<comment type="caution">
    <text evidence="1">The sequence shown here is derived from an EMBL/GenBank/DDBJ whole genome shotgun (WGS) entry which is preliminary data.</text>
</comment>
<keyword evidence="2" id="KW-1185">Reference proteome</keyword>
<proteinExistence type="predicted"/>
<dbReference type="InterPro" id="IPR015915">
    <property type="entry name" value="Kelch-typ_b-propeller"/>
</dbReference>
<evidence type="ECO:0000313" key="1">
    <source>
        <dbReference type="EMBL" id="ETO32131.1"/>
    </source>
</evidence>
<dbReference type="Gene3D" id="2.120.10.80">
    <property type="entry name" value="Kelch-type beta propeller"/>
    <property type="match status" value="1"/>
</dbReference>
<dbReference type="InterPro" id="IPR011043">
    <property type="entry name" value="Gal_Oxase/kelch_b-propeller"/>
</dbReference>
<organism evidence="1 2">
    <name type="scientific">Reticulomyxa filosa</name>
    <dbReference type="NCBI Taxonomy" id="46433"/>
    <lineage>
        <taxon>Eukaryota</taxon>
        <taxon>Sar</taxon>
        <taxon>Rhizaria</taxon>
        <taxon>Retaria</taxon>
        <taxon>Foraminifera</taxon>
        <taxon>Monothalamids</taxon>
        <taxon>Reticulomyxidae</taxon>
        <taxon>Reticulomyxa</taxon>
    </lineage>
</organism>
<dbReference type="Proteomes" id="UP000023152">
    <property type="component" value="Unassembled WGS sequence"/>
</dbReference>
<dbReference type="EMBL" id="ASPP01004466">
    <property type="protein sequence ID" value="ETO32131.1"/>
    <property type="molecule type" value="Genomic_DNA"/>
</dbReference>
<dbReference type="SUPFAM" id="SSF50965">
    <property type="entry name" value="Galactose oxidase, central domain"/>
    <property type="match status" value="1"/>
</dbReference>